<dbReference type="SMART" id="SM00421">
    <property type="entry name" value="HTH_LUXR"/>
    <property type="match status" value="1"/>
</dbReference>
<organism evidence="6 7">
    <name type="scientific">Barnesiella viscericola</name>
    <dbReference type="NCBI Taxonomy" id="397865"/>
    <lineage>
        <taxon>Bacteria</taxon>
        <taxon>Pseudomonadati</taxon>
        <taxon>Bacteroidota</taxon>
        <taxon>Bacteroidia</taxon>
        <taxon>Bacteroidales</taxon>
        <taxon>Barnesiellaceae</taxon>
        <taxon>Barnesiella</taxon>
    </lineage>
</organism>
<dbReference type="RefSeq" id="WP_273306435.1">
    <property type="nucleotide sequence ID" value="NZ_DYUD01000023.1"/>
</dbReference>
<dbReference type="AlphaFoldDB" id="A0A921MRL3"/>
<dbReference type="InterPro" id="IPR007627">
    <property type="entry name" value="RNA_pol_sigma70_r2"/>
</dbReference>
<evidence type="ECO:0000313" key="7">
    <source>
        <dbReference type="Proteomes" id="UP000757103"/>
    </source>
</evidence>
<dbReference type="Pfam" id="PF08281">
    <property type="entry name" value="Sigma70_r4_2"/>
    <property type="match status" value="1"/>
</dbReference>
<keyword evidence="3" id="KW-0731">Sigma factor</keyword>
<evidence type="ECO:0000256" key="3">
    <source>
        <dbReference type="ARBA" id="ARBA00023082"/>
    </source>
</evidence>
<dbReference type="InterPro" id="IPR036388">
    <property type="entry name" value="WH-like_DNA-bd_sf"/>
</dbReference>
<dbReference type="InterPro" id="IPR000792">
    <property type="entry name" value="Tscrpt_reg_LuxR_C"/>
</dbReference>
<accession>A0A921MRL3</accession>
<dbReference type="SUPFAM" id="SSF88946">
    <property type="entry name" value="Sigma2 domain of RNA polymerase sigma factors"/>
    <property type="match status" value="1"/>
</dbReference>
<reference evidence="6" key="1">
    <citation type="journal article" date="2021" name="PeerJ">
        <title>Extensive microbial diversity within the chicken gut microbiome revealed by metagenomics and culture.</title>
        <authorList>
            <person name="Gilroy R."/>
            <person name="Ravi A."/>
            <person name="Getino M."/>
            <person name="Pursley I."/>
            <person name="Horton D.L."/>
            <person name="Alikhan N.F."/>
            <person name="Baker D."/>
            <person name="Gharbi K."/>
            <person name="Hall N."/>
            <person name="Watson M."/>
            <person name="Adriaenssens E.M."/>
            <person name="Foster-Nyarko E."/>
            <person name="Jarju S."/>
            <person name="Secka A."/>
            <person name="Antonio M."/>
            <person name="Oren A."/>
            <person name="Chaudhuri R.R."/>
            <person name="La Ragione R."/>
            <person name="Hildebrand F."/>
            <person name="Pallen M.J."/>
        </authorList>
    </citation>
    <scope>NUCLEOTIDE SEQUENCE</scope>
    <source>
        <strain evidence="6">CHK121-7720</strain>
    </source>
</reference>
<evidence type="ECO:0000256" key="1">
    <source>
        <dbReference type="ARBA" id="ARBA00010641"/>
    </source>
</evidence>
<dbReference type="InterPro" id="IPR013249">
    <property type="entry name" value="RNA_pol_sigma70_r4_t2"/>
</dbReference>
<feature type="domain" description="HTH luxR-type" evidence="5">
    <location>
        <begin position="126"/>
        <end position="185"/>
    </location>
</feature>
<dbReference type="InterPro" id="IPR013324">
    <property type="entry name" value="RNA_pol_sigma_r3/r4-like"/>
</dbReference>
<protein>
    <submittedName>
        <fullName evidence="6">RNA polymerase sigma-70 factor</fullName>
    </submittedName>
</protein>
<name>A0A921MRL3_9BACT</name>
<dbReference type="SUPFAM" id="SSF88659">
    <property type="entry name" value="Sigma3 and sigma4 domains of RNA polymerase sigma factors"/>
    <property type="match status" value="1"/>
</dbReference>
<dbReference type="PANTHER" id="PTHR43133:SF46">
    <property type="entry name" value="RNA POLYMERASE SIGMA-70 FACTOR ECF SUBFAMILY"/>
    <property type="match status" value="1"/>
</dbReference>
<dbReference type="GO" id="GO:0003677">
    <property type="term" value="F:DNA binding"/>
    <property type="evidence" value="ECO:0007669"/>
    <property type="project" value="InterPro"/>
</dbReference>
<dbReference type="InterPro" id="IPR039425">
    <property type="entry name" value="RNA_pol_sigma-70-like"/>
</dbReference>
<comment type="caution">
    <text evidence="6">The sequence shown here is derived from an EMBL/GenBank/DDBJ whole genome shotgun (WGS) entry which is preliminary data.</text>
</comment>
<dbReference type="InterPro" id="IPR014284">
    <property type="entry name" value="RNA_pol_sigma-70_dom"/>
</dbReference>
<dbReference type="InterPro" id="IPR013325">
    <property type="entry name" value="RNA_pol_sigma_r2"/>
</dbReference>
<sequence>MFDELECIGNLKRGSYKAFTQIYDEYADSIFSFALRQLRNRNAARDVVQDTFMKLWINRNMVDCSRNLKSFIFSIARYRIIDTLRRQMREPKFEEYIEHCAEDPTDVSPEDIIMYEEFLSLVTMAKEKLTPRERQIYELSRDFLLSNSQIAEKLGISEQTVKNHLSAALHILREALGGSPLIFIFWL</sequence>
<evidence type="ECO:0000256" key="4">
    <source>
        <dbReference type="ARBA" id="ARBA00023163"/>
    </source>
</evidence>
<dbReference type="NCBIfam" id="TIGR02937">
    <property type="entry name" value="sigma70-ECF"/>
    <property type="match status" value="1"/>
</dbReference>
<gene>
    <name evidence="6" type="ORF">K8U91_07865</name>
</gene>
<keyword evidence="4" id="KW-0804">Transcription</keyword>
<evidence type="ECO:0000259" key="5">
    <source>
        <dbReference type="SMART" id="SM00421"/>
    </source>
</evidence>
<dbReference type="InterPro" id="IPR014327">
    <property type="entry name" value="RNA_pol_sigma70_bacteroid"/>
</dbReference>
<reference evidence="6" key="2">
    <citation type="submission" date="2021-09" db="EMBL/GenBank/DDBJ databases">
        <authorList>
            <person name="Gilroy R."/>
        </authorList>
    </citation>
    <scope>NUCLEOTIDE SEQUENCE</scope>
    <source>
        <strain evidence="6">CHK121-7720</strain>
    </source>
</reference>
<dbReference type="Gene3D" id="1.10.10.10">
    <property type="entry name" value="Winged helix-like DNA-binding domain superfamily/Winged helix DNA-binding domain"/>
    <property type="match status" value="1"/>
</dbReference>
<dbReference type="EMBL" id="DYUD01000023">
    <property type="protein sequence ID" value="HJG89368.1"/>
    <property type="molecule type" value="Genomic_DNA"/>
</dbReference>
<dbReference type="NCBIfam" id="TIGR02985">
    <property type="entry name" value="Sig70_bacteroi1"/>
    <property type="match status" value="1"/>
</dbReference>
<dbReference type="GO" id="GO:0016987">
    <property type="term" value="F:sigma factor activity"/>
    <property type="evidence" value="ECO:0007669"/>
    <property type="project" value="UniProtKB-KW"/>
</dbReference>
<comment type="similarity">
    <text evidence="1">Belongs to the sigma-70 factor family. ECF subfamily.</text>
</comment>
<dbReference type="Pfam" id="PF04542">
    <property type="entry name" value="Sigma70_r2"/>
    <property type="match status" value="1"/>
</dbReference>
<proteinExistence type="inferred from homology"/>
<dbReference type="Gene3D" id="1.10.1740.10">
    <property type="match status" value="1"/>
</dbReference>
<evidence type="ECO:0000313" key="6">
    <source>
        <dbReference type="EMBL" id="HJG89368.1"/>
    </source>
</evidence>
<keyword evidence="2" id="KW-0805">Transcription regulation</keyword>
<evidence type="ECO:0000256" key="2">
    <source>
        <dbReference type="ARBA" id="ARBA00023015"/>
    </source>
</evidence>
<dbReference type="GO" id="GO:0006352">
    <property type="term" value="P:DNA-templated transcription initiation"/>
    <property type="evidence" value="ECO:0007669"/>
    <property type="project" value="InterPro"/>
</dbReference>
<dbReference type="PANTHER" id="PTHR43133">
    <property type="entry name" value="RNA POLYMERASE ECF-TYPE SIGMA FACTO"/>
    <property type="match status" value="1"/>
</dbReference>
<dbReference type="Proteomes" id="UP000757103">
    <property type="component" value="Unassembled WGS sequence"/>
</dbReference>